<organism evidence="2 3">
    <name type="scientific">Agaricus bisporus var. burnettii (strain JB137-S8 / ATCC MYA-4627 / FGSC 10392)</name>
    <name type="common">White button mushroom</name>
    <dbReference type="NCBI Taxonomy" id="597362"/>
    <lineage>
        <taxon>Eukaryota</taxon>
        <taxon>Fungi</taxon>
        <taxon>Dikarya</taxon>
        <taxon>Basidiomycota</taxon>
        <taxon>Agaricomycotina</taxon>
        <taxon>Agaricomycetes</taxon>
        <taxon>Agaricomycetidae</taxon>
        <taxon>Agaricales</taxon>
        <taxon>Agaricineae</taxon>
        <taxon>Agaricaceae</taxon>
        <taxon>Agaricus</taxon>
    </lineage>
</organism>
<dbReference type="OrthoDB" id="3223751at2759"/>
<dbReference type="InterPro" id="IPR000210">
    <property type="entry name" value="BTB/POZ_dom"/>
</dbReference>
<keyword evidence="3" id="KW-1185">Reference proteome</keyword>
<dbReference type="SUPFAM" id="SSF54695">
    <property type="entry name" value="POZ domain"/>
    <property type="match status" value="1"/>
</dbReference>
<dbReference type="GeneID" id="18824403"/>
<name>K5VV14_AGABU</name>
<protein>
    <recommendedName>
        <fullName evidence="1">BTB domain-containing protein</fullName>
    </recommendedName>
</protein>
<dbReference type="CDD" id="cd18186">
    <property type="entry name" value="BTB_POZ_ZBTB_KLHL-like"/>
    <property type="match status" value="1"/>
</dbReference>
<sequence length="213" mass="24844">MAVLLVEDKLFRIHRYYLTQGSEVFAAMFASPPEEGKDPDGMHDDQPISLPGVTLSEFEALMDYLYLPPHARSRYNDIQQNMDFYRDLLSISHRFLFDDIFQYALQQLESIRGQVPVETRLLIGDAFGLKDWLSSAYESLLDRQKAITTDECKAMGFERVVAFLRAREFRYRERLQIAEENLERTREGHFSSDPSRSERTPSSNQTLLKMFLL</sequence>
<evidence type="ECO:0000259" key="1">
    <source>
        <dbReference type="PROSITE" id="PS50097"/>
    </source>
</evidence>
<feature type="domain" description="BTB" evidence="1">
    <location>
        <begin position="1"/>
        <end position="66"/>
    </location>
</feature>
<dbReference type="EMBL" id="JH971392">
    <property type="protein sequence ID" value="EKM78324.1"/>
    <property type="molecule type" value="Genomic_DNA"/>
</dbReference>
<reference evidence="3" key="1">
    <citation type="journal article" date="2012" name="Proc. Natl. Acad. Sci. U.S.A.">
        <title>Genome sequence of the button mushroom Agaricus bisporus reveals mechanisms governing adaptation to a humic-rich ecological niche.</title>
        <authorList>
            <person name="Morin E."/>
            <person name="Kohler A."/>
            <person name="Baker A.R."/>
            <person name="Foulongne-Oriol M."/>
            <person name="Lombard V."/>
            <person name="Nagy L.G."/>
            <person name="Ohm R.A."/>
            <person name="Patyshakuliyeva A."/>
            <person name="Brun A."/>
            <person name="Aerts A.L."/>
            <person name="Bailey A.M."/>
            <person name="Billette C."/>
            <person name="Coutinho P.M."/>
            <person name="Deakin G."/>
            <person name="Doddapaneni H."/>
            <person name="Floudas D."/>
            <person name="Grimwood J."/>
            <person name="Hilden K."/>
            <person name="Kuees U."/>
            <person name="LaButti K.M."/>
            <person name="Lapidus A."/>
            <person name="Lindquist E.A."/>
            <person name="Lucas S.M."/>
            <person name="Murat C."/>
            <person name="Riley R.W."/>
            <person name="Salamov A.A."/>
            <person name="Schmutz J."/>
            <person name="Subramanian V."/>
            <person name="Woesten H.A.B."/>
            <person name="Xu J."/>
            <person name="Eastwood D.C."/>
            <person name="Foster G.D."/>
            <person name="Sonnenberg A.S."/>
            <person name="Cullen D."/>
            <person name="de Vries R.P."/>
            <person name="Lundell T."/>
            <person name="Hibbett D.S."/>
            <person name="Henrissat B."/>
            <person name="Burton K.S."/>
            <person name="Kerrigan R.W."/>
            <person name="Challen M.P."/>
            <person name="Grigoriev I.V."/>
            <person name="Martin F."/>
        </authorList>
    </citation>
    <scope>NUCLEOTIDE SEQUENCE [LARGE SCALE GENOMIC DNA]</scope>
    <source>
        <strain evidence="3">JB137-S8 / ATCC MYA-4627 / FGSC 10392</strain>
    </source>
</reference>
<dbReference type="HOGENOM" id="CLU_047592_5_2_1"/>
<dbReference type="eggNOG" id="ENOG502SREW">
    <property type="taxonomic scope" value="Eukaryota"/>
</dbReference>
<evidence type="ECO:0000313" key="3">
    <source>
        <dbReference type="Proteomes" id="UP000008493"/>
    </source>
</evidence>
<dbReference type="OMA" id="RYNDIQQ"/>
<gene>
    <name evidence="2" type="ORF">AGABI1DRAFT_114628</name>
</gene>
<evidence type="ECO:0000313" key="2">
    <source>
        <dbReference type="EMBL" id="EKM78324.1"/>
    </source>
</evidence>
<dbReference type="STRING" id="597362.K5VV14"/>
<dbReference type="SMART" id="SM00225">
    <property type="entry name" value="BTB"/>
    <property type="match status" value="1"/>
</dbReference>
<dbReference type="Proteomes" id="UP000008493">
    <property type="component" value="Unassembled WGS sequence"/>
</dbReference>
<dbReference type="Pfam" id="PF00651">
    <property type="entry name" value="BTB"/>
    <property type="match status" value="1"/>
</dbReference>
<dbReference type="AlphaFoldDB" id="K5VV14"/>
<dbReference type="InParanoid" id="K5VV14"/>
<dbReference type="RefSeq" id="XP_007331001.1">
    <property type="nucleotide sequence ID" value="XM_007330939.1"/>
</dbReference>
<dbReference type="PROSITE" id="PS50097">
    <property type="entry name" value="BTB"/>
    <property type="match status" value="1"/>
</dbReference>
<dbReference type="InterPro" id="IPR011333">
    <property type="entry name" value="SKP1/BTB/POZ_sf"/>
</dbReference>
<proteinExistence type="predicted"/>
<dbReference type="Gene3D" id="3.30.710.10">
    <property type="entry name" value="Potassium Channel Kv1.1, Chain A"/>
    <property type="match status" value="1"/>
</dbReference>
<dbReference type="KEGG" id="abp:AGABI1DRAFT114628"/>
<accession>K5VV14</accession>